<gene>
    <name evidence="2" type="ORF">EUGRSUZ_F00835</name>
</gene>
<dbReference type="InParanoid" id="A0A059BLG4"/>
<reference evidence="2" key="1">
    <citation type="submission" date="2013-07" db="EMBL/GenBank/DDBJ databases">
        <title>The genome of Eucalyptus grandis.</title>
        <authorList>
            <person name="Schmutz J."/>
            <person name="Hayes R."/>
            <person name="Myburg A."/>
            <person name="Tuskan G."/>
            <person name="Grattapaglia D."/>
            <person name="Rokhsar D.S."/>
        </authorList>
    </citation>
    <scope>NUCLEOTIDE SEQUENCE</scope>
    <source>
        <tissue evidence="2">Leaf extractions</tissue>
    </source>
</reference>
<accession>A0A059BLG4</accession>
<feature type="region of interest" description="Disordered" evidence="1">
    <location>
        <begin position="1"/>
        <end position="28"/>
    </location>
</feature>
<evidence type="ECO:0000256" key="1">
    <source>
        <dbReference type="SAM" id="MobiDB-lite"/>
    </source>
</evidence>
<dbReference type="Gramene" id="KCW67062">
    <property type="protein sequence ID" value="KCW67062"/>
    <property type="gene ID" value="EUGRSUZ_F00835"/>
</dbReference>
<dbReference type="AlphaFoldDB" id="A0A059BLG4"/>
<evidence type="ECO:0000313" key="2">
    <source>
        <dbReference type="EMBL" id="KCW67062.1"/>
    </source>
</evidence>
<name>A0A059BLG4_EUCGR</name>
<proteinExistence type="predicted"/>
<dbReference type="EMBL" id="KK198758">
    <property type="protein sequence ID" value="KCW67062.1"/>
    <property type="molecule type" value="Genomic_DNA"/>
</dbReference>
<feature type="region of interest" description="Disordered" evidence="1">
    <location>
        <begin position="68"/>
        <end position="111"/>
    </location>
</feature>
<sequence>MEGKTAVSNIPDDVEEVPNQPKIASYEDRRRETSFAAMPYLGIRTIGGSSSDFLPLHEMNVPREYLPTQNMTTHGDFSSWTQLPQSHAGDSNIQPQNLSYTSSDGDLAPQALTDMPRPVNAEEGEPNTEVPQDYFRCVEGTGIVLTTYKIH</sequence>
<protein>
    <submittedName>
        <fullName evidence="2">Uncharacterized protein</fullName>
    </submittedName>
</protein>
<organism evidence="2">
    <name type="scientific">Eucalyptus grandis</name>
    <name type="common">Flooded gum</name>
    <dbReference type="NCBI Taxonomy" id="71139"/>
    <lineage>
        <taxon>Eukaryota</taxon>
        <taxon>Viridiplantae</taxon>
        <taxon>Streptophyta</taxon>
        <taxon>Embryophyta</taxon>
        <taxon>Tracheophyta</taxon>
        <taxon>Spermatophyta</taxon>
        <taxon>Magnoliopsida</taxon>
        <taxon>eudicotyledons</taxon>
        <taxon>Gunneridae</taxon>
        <taxon>Pentapetalae</taxon>
        <taxon>rosids</taxon>
        <taxon>malvids</taxon>
        <taxon>Myrtales</taxon>
        <taxon>Myrtaceae</taxon>
        <taxon>Myrtoideae</taxon>
        <taxon>Eucalypteae</taxon>
        <taxon>Eucalyptus</taxon>
    </lineage>
</organism>
<feature type="compositionally biased region" description="Polar residues" evidence="1">
    <location>
        <begin position="68"/>
        <end position="104"/>
    </location>
</feature>